<name>A0A969TW08_9BACI</name>
<accession>A0A969TW08</accession>
<keyword evidence="5 6" id="KW-0472">Membrane</keyword>
<evidence type="ECO:0000256" key="4">
    <source>
        <dbReference type="ARBA" id="ARBA00022989"/>
    </source>
</evidence>
<feature type="domain" description="Cardiolipin synthase N-terminal" evidence="7">
    <location>
        <begin position="22"/>
        <end position="63"/>
    </location>
</feature>
<dbReference type="Proteomes" id="UP000752012">
    <property type="component" value="Unassembled WGS sequence"/>
</dbReference>
<evidence type="ECO:0000256" key="6">
    <source>
        <dbReference type="SAM" id="Phobius"/>
    </source>
</evidence>
<dbReference type="Pfam" id="PF13396">
    <property type="entry name" value="PLDc_N"/>
    <property type="match status" value="1"/>
</dbReference>
<dbReference type="InterPro" id="IPR027379">
    <property type="entry name" value="CLS_N"/>
</dbReference>
<evidence type="ECO:0000256" key="1">
    <source>
        <dbReference type="ARBA" id="ARBA00004651"/>
    </source>
</evidence>
<gene>
    <name evidence="8" type="ORF">HCN83_13390</name>
</gene>
<evidence type="ECO:0000256" key="2">
    <source>
        <dbReference type="ARBA" id="ARBA00022475"/>
    </source>
</evidence>
<dbReference type="RefSeq" id="WP_168008193.1">
    <property type="nucleotide sequence ID" value="NZ_JAATHJ010000025.1"/>
</dbReference>
<organism evidence="8 9">
    <name type="scientific">Alkalicoccus luteus</name>
    <dbReference type="NCBI Taxonomy" id="1237094"/>
    <lineage>
        <taxon>Bacteria</taxon>
        <taxon>Bacillati</taxon>
        <taxon>Bacillota</taxon>
        <taxon>Bacilli</taxon>
        <taxon>Bacillales</taxon>
        <taxon>Bacillaceae</taxon>
        <taxon>Alkalicoccus</taxon>
    </lineage>
</organism>
<reference evidence="8 9" key="1">
    <citation type="submission" date="2020-03" db="EMBL/GenBank/DDBJ databases">
        <title>Assessment of the enzymatic potential of alkaline-tolerant lipase obtained from Bacillus luteus H11 (technogenic soil) for the bioremediation of saline soils contaminated with petroleum substances.</title>
        <authorList>
            <person name="Kalwasinska A."/>
        </authorList>
    </citation>
    <scope>NUCLEOTIDE SEQUENCE [LARGE SCALE GENOMIC DNA]</scope>
    <source>
        <strain evidence="8 9">H11</strain>
    </source>
</reference>
<keyword evidence="4 6" id="KW-1133">Transmembrane helix</keyword>
<keyword evidence="9" id="KW-1185">Reference proteome</keyword>
<comment type="caution">
    <text evidence="8">The sequence shown here is derived from an EMBL/GenBank/DDBJ whole genome shotgun (WGS) entry which is preliminary data.</text>
</comment>
<keyword evidence="3 6" id="KW-0812">Transmembrane</keyword>
<feature type="transmembrane region" description="Helical" evidence="6">
    <location>
        <begin position="12"/>
        <end position="29"/>
    </location>
</feature>
<feature type="transmembrane region" description="Helical" evidence="6">
    <location>
        <begin position="41"/>
        <end position="61"/>
    </location>
</feature>
<keyword evidence="2" id="KW-1003">Cell membrane</keyword>
<sequence length="70" mass="8253">MEGIEAVNWELIAPFVLLEFMLTLLALVLCIRQDMTKERRLVWILIIIFINFLGPIIYLLFGRRKKSTTD</sequence>
<protein>
    <submittedName>
        <fullName evidence="8">Transcriptional regulator</fullName>
    </submittedName>
</protein>
<evidence type="ECO:0000259" key="7">
    <source>
        <dbReference type="Pfam" id="PF13396"/>
    </source>
</evidence>
<dbReference type="EMBL" id="JAATHJ010000025">
    <property type="protein sequence ID" value="NJP38571.1"/>
    <property type="molecule type" value="Genomic_DNA"/>
</dbReference>
<evidence type="ECO:0000313" key="9">
    <source>
        <dbReference type="Proteomes" id="UP000752012"/>
    </source>
</evidence>
<evidence type="ECO:0000313" key="8">
    <source>
        <dbReference type="EMBL" id="NJP38571.1"/>
    </source>
</evidence>
<evidence type="ECO:0000256" key="3">
    <source>
        <dbReference type="ARBA" id="ARBA00022692"/>
    </source>
</evidence>
<proteinExistence type="predicted"/>
<evidence type="ECO:0000256" key="5">
    <source>
        <dbReference type="ARBA" id="ARBA00023136"/>
    </source>
</evidence>
<dbReference type="AlphaFoldDB" id="A0A969TW08"/>
<dbReference type="GO" id="GO:0005886">
    <property type="term" value="C:plasma membrane"/>
    <property type="evidence" value="ECO:0007669"/>
    <property type="project" value="UniProtKB-SubCell"/>
</dbReference>
<comment type="subcellular location">
    <subcellularLocation>
        <location evidence="1">Cell membrane</location>
        <topology evidence="1">Multi-pass membrane protein</topology>
    </subcellularLocation>
</comment>